<evidence type="ECO:0000313" key="2">
    <source>
        <dbReference type="EMBL" id="PQJ82016.1"/>
    </source>
</evidence>
<feature type="domain" description="Glycosyltransferase 2-like" evidence="1">
    <location>
        <begin position="5"/>
        <end position="95"/>
    </location>
</feature>
<dbReference type="Pfam" id="PF00535">
    <property type="entry name" value="Glycos_transf_2"/>
    <property type="match status" value="1"/>
</dbReference>
<organism evidence="2 3">
    <name type="scientific">Polaribacter glomeratus</name>
    <dbReference type="NCBI Taxonomy" id="102"/>
    <lineage>
        <taxon>Bacteria</taxon>
        <taxon>Pseudomonadati</taxon>
        <taxon>Bacteroidota</taxon>
        <taxon>Flavobacteriia</taxon>
        <taxon>Flavobacteriales</taxon>
        <taxon>Flavobacteriaceae</taxon>
    </lineage>
</organism>
<dbReference type="Gene3D" id="3.90.550.10">
    <property type="entry name" value="Spore Coat Polysaccharide Biosynthesis Protein SpsA, Chain A"/>
    <property type="match status" value="1"/>
</dbReference>
<dbReference type="InterPro" id="IPR001173">
    <property type="entry name" value="Glyco_trans_2-like"/>
</dbReference>
<dbReference type="InterPro" id="IPR029044">
    <property type="entry name" value="Nucleotide-diphossugar_trans"/>
</dbReference>
<dbReference type="AlphaFoldDB" id="A0A2S7WX10"/>
<dbReference type="RefSeq" id="WP_105020587.1">
    <property type="nucleotide sequence ID" value="NZ_MSCM01000001.1"/>
</dbReference>
<dbReference type="SUPFAM" id="SSF53448">
    <property type="entry name" value="Nucleotide-diphospho-sugar transferases"/>
    <property type="match status" value="1"/>
</dbReference>
<sequence>MNSGVIIVFSNDESEIIDFDQKYLSNISTNKICFVNNASTDNTLNLLKDIQFKSKKNISIVDIKHDKGLKSAIKSGARLLSSESEFDFIVYLKSNMLESLSSLTVFLKNFKENKQDYKALPTRSNRNVLFDVFSICELLNKECLN</sequence>
<comment type="caution">
    <text evidence="2">The sequence shown here is derived from an EMBL/GenBank/DDBJ whole genome shotgun (WGS) entry which is preliminary data.</text>
</comment>
<dbReference type="Proteomes" id="UP000239068">
    <property type="component" value="Unassembled WGS sequence"/>
</dbReference>
<dbReference type="OrthoDB" id="1134820at2"/>
<dbReference type="EMBL" id="MSCM01000001">
    <property type="protein sequence ID" value="PQJ82016.1"/>
    <property type="molecule type" value="Genomic_DNA"/>
</dbReference>
<name>A0A2S7WX10_9FLAO</name>
<gene>
    <name evidence="2" type="ORF">BTO16_05260</name>
</gene>
<proteinExistence type="predicted"/>
<protein>
    <recommendedName>
        <fullName evidence="1">Glycosyltransferase 2-like domain-containing protein</fullName>
    </recommendedName>
</protein>
<accession>A0A2S7WX10</accession>
<evidence type="ECO:0000259" key="1">
    <source>
        <dbReference type="Pfam" id="PF00535"/>
    </source>
</evidence>
<reference evidence="2 3" key="1">
    <citation type="submission" date="2016-12" db="EMBL/GenBank/DDBJ databases">
        <title>Trade-off between light-utilization and light-protection in marine flavobacteria.</title>
        <authorList>
            <person name="Kumagai Y."/>
            <person name="Yoshizawa S."/>
            <person name="Kogure K."/>
            <person name="Iwasaki W."/>
        </authorList>
    </citation>
    <scope>NUCLEOTIDE SEQUENCE [LARGE SCALE GENOMIC DNA]</scope>
    <source>
        <strain evidence="2 3">ATCC 43844</strain>
    </source>
</reference>
<keyword evidence="3" id="KW-1185">Reference proteome</keyword>
<evidence type="ECO:0000313" key="3">
    <source>
        <dbReference type="Proteomes" id="UP000239068"/>
    </source>
</evidence>